<evidence type="ECO:0000256" key="7">
    <source>
        <dbReference type="ARBA" id="ARBA00022741"/>
    </source>
</evidence>
<keyword evidence="7" id="KW-0547">Nucleotide-binding</keyword>
<evidence type="ECO:0000259" key="13">
    <source>
        <dbReference type="PROSITE" id="PS50885"/>
    </source>
</evidence>
<evidence type="ECO:0000256" key="9">
    <source>
        <dbReference type="ARBA" id="ARBA00022840"/>
    </source>
</evidence>
<dbReference type="GO" id="GO:0005886">
    <property type="term" value="C:plasma membrane"/>
    <property type="evidence" value="ECO:0007669"/>
    <property type="project" value="UniProtKB-SubCell"/>
</dbReference>
<evidence type="ECO:0000256" key="8">
    <source>
        <dbReference type="ARBA" id="ARBA00022777"/>
    </source>
</evidence>
<name>A0A8J6XLT0_9CYAN</name>
<organism evidence="14 15">
    <name type="scientific">Iningainema tapete BLCC-T55</name>
    <dbReference type="NCBI Taxonomy" id="2748662"/>
    <lineage>
        <taxon>Bacteria</taxon>
        <taxon>Bacillati</taxon>
        <taxon>Cyanobacteriota</taxon>
        <taxon>Cyanophyceae</taxon>
        <taxon>Nostocales</taxon>
        <taxon>Scytonemataceae</taxon>
        <taxon>Iningainema tapete</taxon>
    </lineage>
</organism>
<dbReference type="InterPro" id="IPR050398">
    <property type="entry name" value="HssS/ArlS-like"/>
</dbReference>
<evidence type="ECO:0000256" key="6">
    <source>
        <dbReference type="ARBA" id="ARBA00022679"/>
    </source>
</evidence>
<evidence type="ECO:0000256" key="1">
    <source>
        <dbReference type="ARBA" id="ARBA00000085"/>
    </source>
</evidence>
<dbReference type="Pfam" id="PF11845">
    <property type="entry name" value="Tll0287-like"/>
    <property type="match status" value="1"/>
</dbReference>
<keyword evidence="11 12" id="KW-0472">Membrane</keyword>
<dbReference type="GO" id="GO:0005524">
    <property type="term" value="F:ATP binding"/>
    <property type="evidence" value="ECO:0007669"/>
    <property type="project" value="UniProtKB-KW"/>
</dbReference>
<evidence type="ECO:0000256" key="12">
    <source>
        <dbReference type="SAM" id="Phobius"/>
    </source>
</evidence>
<comment type="caution">
    <text evidence="14">The sequence shown here is derived from an EMBL/GenBank/DDBJ whole genome shotgun (WGS) entry which is preliminary data.</text>
</comment>
<dbReference type="SUPFAM" id="SSF158472">
    <property type="entry name" value="HAMP domain-like"/>
    <property type="match status" value="1"/>
</dbReference>
<dbReference type="InterPro" id="IPR003660">
    <property type="entry name" value="HAMP_dom"/>
</dbReference>
<keyword evidence="15" id="KW-1185">Reference proteome</keyword>
<dbReference type="SMART" id="SM00304">
    <property type="entry name" value="HAMP"/>
    <property type="match status" value="1"/>
</dbReference>
<evidence type="ECO:0000313" key="14">
    <source>
        <dbReference type="EMBL" id="MBD2772792.1"/>
    </source>
</evidence>
<keyword evidence="6" id="KW-0808">Transferase</keyword>
<feature type="domain" description="HAMP" evidence="13">
    <location>
        <begin position="239"/>
        <end position="291"/>
    </location>
</feature>
<dbReference type="PANTHER" id="PTHR45528:SF1">
    <property type="entry name" value="SENSOR HISTIDINE KINASE CPXA"/>
    <property type="match status" value="1"/>
</dbReference>
<dbReference type="Proteomes" id="UP000629098">
    <property type="component" value="Unassembled WGS sequence"/>
</dbReference>
<accession>A0A8J6XLT0</accession>
<keyword evidence="12" id="KW-1133">Transmembrane helix</keyword>
<keyword evidence="8" id="KW-0418">Kinase</keyword>
<sequence>MLKNLNLRQKFTILLVGILVVGLSLSGLILSSLLRQNATNEITSKALALIDTMSSVRQYTNDQITPELTDELETKFLPQTVAGYSAREVFDNLRKKTEYREYFYKEATLNPTNLRDKADSFETKMVQSFRKDKNLKELSGFRSMPGGDIYYISRPLSISQESCLRCHSTPEAAPKTMIDRYGTANGFGWKLNEIVAAQIISIPASKVIAQANQSSFLIVSLVSAVFGAVILLVNVFLNQQVVRPLKRITRIAEEVSTGHMDVDFDELSNDEIGNLAKAFKRMKLSLDMAMKRIKRSHGSTGGV</sequence>
<evidence type="ECO:0000313" key="15">
    <source>
        <dbReference type="Proteomes" id="UP000629098"/>
    </source>
</evidence>
<dbReference type="RefSeq" id="WP_190827819.1">
    <property type="nucleotide sequence ID" value="NZ_CAWPPI010000046.1"/>
</dbReference>
<dbReference type="Gene3D" id="6.10.340.10">
    <property type="match status" value="1"/>
</dbReference>
<dbReference type="CDD" id="cd06225">
    <property type="entry name" value="HAMP"/>
    <property type="match status" value="1"/>
</dbReference>
<evidence type="ECO:0000256" key="4">
    <source>
        <dbReference type="ARBA" id="ARBA00022475"/>
    </source>
</evidence>
<evidence type="ECO:0000256" key="10">
    <source>
        <dbReference type="ARBA" id="ARBA00023012"/>
    </source>
</evidence>
<dbReference type="EC" id="2.7.13.3" evidence="3"/>
<feature type="transmembrane region" description="Helical" evidence="12">
    <location>
        <begin position="216"/>
        <end position="237"/>
    </location>
</feature>
<keyword evidence="5" id="KW-0597">Phosphoprotein</keyword>
<gene>
    <name evidence="14" type="ORF">ICL16_12100</name>
</gene>
<dbReference type="Pfam" id="PF00672">
    <property type="entry name" value="HAMP"/>
    <property type="match status" value="1"/>
</dbReference>
<comment type="subcellular location">
    <subcellularLocation>
        <location evidence="2">Cell membrane</location>
        <topology evidence="2">Multi-pass membrane protein</topology>
    </subcellularLocation>
</comment>
<evidence type="ECO:0000256" key="11">
    <source>
        <dbReference type="ARBA" id="ARBA00023136"/>
    </source>
</evidence>
<comment type="catalytic activity">
    <reaction evidence="1">
        <text>ATP + protein L-histidine = ADP + protein N-phospho-L-histidine.</text>
        <dbReference type="EC" id="2.7.13.3"/>
    </reaction>
</comment>
<keyword evidence="12" id="KW-0812">Transmembrane</keyword>
<dbReference type="EMBL" id="JACXAE010000046">
    <property type="protein sequence ID" value="MBD2772792.1"/>
    <property type="molecule type" value="Genomic_DNA"/>
</dbReference>
<evidence type="ECO:0000256" key="5">
    <source>
        <dbReference type="ARBA" id="ARBA00022553"/>
    </source>
</evidence>
<reference evidence="14" key="1">
    <citation type="submission" date="2020-09" db="EMBL/GenBank/DDBJ databases">
        <title>Iningainema tapete sp. nov. (Scytonemataceae, Cyanobacteria) from greenhouses in central Florida (USA) produces two types of nodularin with biosynthetic potential for microcystin-LR and anabaenopeptins.</title>
        <authorList>
            <person name="Berthold D.E."/>
            <person name="Lefler F.W."/>
            <person name="Huang I.-S."/>
            <person name="Abdulla H."/>
            <person name="Zimba P.V."/>
            <person name="Laughinghouse H.D. IV."/>
        </authorList>
    </citation>
    <scope>NUCLEOTIDE SEQUENCE</scope>
    <source>
        <strain evidence="14">BLCCT55</strain>
    </source>
</reference>
<evidence type="ECO:0000256" key="2">
    <source>
        <dbReference type="ARBA" id="ARBA00004651"/>
    </source>
</evidence>
<dbReference type="InterPro" id="IPR021796">
    <property type="entry name" value="Tll0287-like_dom"/>
</dbReference>
<proteinExistence type="predicted"/>
<dbReference type="PROSITE" id="PS50885">
    <property type="entry name" value="HAMP"/>
    <property type="match status" value="1"/>
</dbReference>
<keyword evidence="4" id="KW-1003">Cell membrane</keyword>
<feature type="transmembrane region" description="Helical" evidence="12">
    <location>
        <begin position="12"/>
        <end position="34"/>
    </location>
</feature>
<dbReference type="AlphaFoldDB" id="A0A8J6XLT0"/>
<dbReference type="GO" id="GO:0000155">
    <property type="term" value="F:phosphorelay sensor kinase activity"/>
    <property type="evidence" value="ECO:0007669"/>
    <property type="project" value="TreeGrafter"/>
</dbReference>
<dbReference type="PANTHER" id="PTHR45528">
    <property type="entry name" value="SENSOR HISTIDINE KINASE CPXA"/>
    <property type="match status" value="1"/>
</dbReference>
<protein>
    <recommendedName>
        <fullName evidence="3">histidine kinase</fullName>
        <ecNumber evidence="3">2.7.13.3</ecNumber>
    </recommendedName>
</protein>
<keyword evidence="9" id="KW-0067">ATP-binding</keyword>
<keyword evidence="10" id="KW-0902">Two-component regulatory system</keyword>
<evidence type="ECO:0000256" key="3">
    <source>
        <dbReference type="ARBA" id="ARBA00012438"/>
    </source>
</evidence>